<protein>
    <submittedName>
        <fullName evidence="5">Laci bacterial regulatory protein hth signature</fullName>
    </submittedName>
</protein>
<reference evidence="5 6" key="1">
    <citation type="submission" date="2018-06" db="EMBL/GenBank/DDBJ databases">
        <authorList>
            <person name="Strepis N."/>
        </authorList>
    </citation>
    <scope>NUCLEOTIDE SEQUENCE [LARGE SCALE GENOMIC DNA]</scope>
    <source>
        <strain evidence="5">LUCI</strain>
    </source>
</reference>
<dbReference type="Proteomes" id="UP000277811">
    <property type="component" value="Unassembled WGS sequence"/>
</dbReference>
<evidence type="ECO:0000256" key="3">
    <source>
        <dbReference type="ARBA" id="ARBA00023163"/>
    </source>
</evidence>
<feature type="domain" description="HTH lacI-type" evidence="4">
    <location>
        <begin position="3"/>
        <end position="56"/>
    </location>
</feature>
<dbReference type="PANTHER" id="PTHR30146:SF154">
    <property type="entry name" value="TRANSCRIPTION REGULATOR, MEMBER OF GALR FAMILY"/>
    <property type="match status" value="1"/>
</dbReference>
<proteinExistence type="predicted"/>
<dbReference type="InterPro" id="IPR046335">
    <property type="entry name" value="LacI/GalR-like_sensor"/>
</dbReference>
<dbReference type="AlphaFoldDB" id="A0A498RFN5"/>
<dbReference type="SUPFAM" id="SSF47413">
    <property type="entry name" value="lambda repressor-like DNA-binding domains"/>
    <property type="match status" value="1"/>
</dbReference>
<sequence>MIKTISDIAKLAGVSKSTVSRHLNGGYVSSEAKEKIETVIARTGYEPNAFAQNLKAKQSNFIGVIVPRLDSYAAARTLIGIDEKLKQHNYQMLIANTGLSREREIESLYSLAKQKVAGIILLATEVSARHQTAIDSIKVPVVLMGQEHSKYYCVTYDDFNAAYELARYVIARGHRKIAYLGVTETDIAVGVRRKAGFRKAAGEAEGLDISYHTTSFAIEDAIDAAARIIRETRPSLLFCATDNIALGAMKSVFSQGLKIPADISVVGFGDYNVSAVVHPGLTTARFDYYQAGFTAAGNLVRLLQGETVQRLIVCDYQIIERESVDKLNF</sequence>
<dbReference type="InterPro" id="IPR010982">
    <property type="entry name" value="Lambda_DNA-bd_dom_sf"/>
</dbReference>
<dbReference type="GO" id="GO:0003700">
    <property type="term" value="F:DNA-binding transcription factor activity"/>
    <property type="evidence" value="ECO:0007669"/>
    <property type="project" value="TreeGrafter"/>
</dbReference>
<dbReference type="InterPro" id="IPR000843">
    <property type="entry name" value="HTH_LacI"/>
</dbReference>
<dbReference type="Pfam" id="PF13377">
    <property type="entry name" value="Peripla_BP_3"/>
    <property type="match status" value="1"/>
</dbReference>
<dbReference type="GO" id="GO:0000976">
    <property type="term" value="F:transcription cis-regulatory region binding"/>
    <property type="evidence" value="ECO:0007669"/>
    <property type="project" value="TreeGrafter"/>
</dbReference>
<keyword evidence="1" id="KW-0805">Transcription regulation</keyword>
<evidence type="ECO:0000256" key="2">
    <source>
        <dbReference type="ARBA" id="ARBA00023125"/>
    </source>
</evidence>
<dbReference type="PROSITE" id="PS50932">
    <property type="entry name" value="HTH_LACI_2"/>
    <property type="match status" value="1"/>
</dbReference>
<evidence type="ECO:0000256" key="1">
    <source>
        <dbReference type="ARBA" id="ARBA00023015"/>
    </source>
</evidence>
<dbReference type="OrthoDB" id="3180992at2"/>
<keyword evidence="2" id="KW-0238">DNA-binding</keyword>
<dbReference type="Pfam" id="PF00356">
    <property type="entry name" value="LacI"/>
    <property type="match status" value="1"/>
</dbReference>
<dbReference type="RefSeq" id="WP_122630675.1">
    <property type="nucleotide sequence ID" value="NZ_UPPP01000134.1"/>
</dbReference>
<dbReference type="SMART" id="SM00354">
    <property type="entry name" value="HTH_LACI"/>
    <property type="match status" value="1"/>
</dbReference>
<dbReference type="CDD" id="cd01392">
    <property type="entry name" value="HTH_LacI"/>
    <property type="match status" value="1"/>
</dbReference>
<dbReference type="PRINTS" id="PR00036">
    <property type="entry name" value="HTHLACI"/>
</dbReference>
<keyword evidence="3" id="KW-0804">Transcription</keyword>
<dbReference type="CDD" id="cd01542">
    <property type="entry name" value="PBP1_TreR-like"/>
    <property type="match status" value="1"/>
</dbReference>
<evidence type="ECO:0000259" key="4">
    <source>
        <dbReference type="PROSITE" id="PS50932"/>
    </source>
</evidence>
<evidence type="ECO:0000313" key="5">
    <source>
        <dbReference type="EMBL" id="VBB09825.1"/>
    </source>
</evidence>
<name>A0A498RFN5_9FIRM</name>
<evidence type="ECO:0000313" key="6">
    <source>
        <dbReference type="Proteomes" id="UP000277811"/>
    </source>
</evidence>
<accession>A0A498RFN5</accession>
<dbReference type="SUPFAM" id="SSF53822">
    <property type="entry name" value="Periplasmic binding protein-like I"/>
    <property type="match status" value="1"/>
</dbReference>
<dbReference type="InterPro" id="IPR028082">
    <property type="entry name" value="Peripla_BP_I"/>
</dbReference>
<dbReference type="EMBL" id="UPPP01000134">
    <property type="protein sequence ID" value="VBB09825.1"/>
    <property type="molecule type" value="Genomic_DNA"/>
</dbReference>
<dbReference type="PANTHER" id="PTHR30146">
    <property type="entry name" value="LACI-RELATED TRANSCRIPTIONAL REPRESSOR"/>
    <property type="match status" value="1"/>
</dbReference>
<dbReference type="Gene3D" id="1.10.260.40">
    <property type="entry name" value="lambda repressor-like DNA-binding domains"/>
    <property type="match status" value="1"/>
</dbReference>
<gene>
    <name evidence="5" type="ORF">LUCI_5123</name>
</gene>
<dbReference type="Gene3D" id="3.40.50.2300">
    <property type="match status" value="2"/>
</dbReference>
<keyword evidence="6" id="KW-1185">Reference proteome</keyword>
<organism evidence="5 6">
    <name type="scientific">Lucifera butyrica</name>
    <dbReference type="NCBI Taxonomy" id="1351585"/>
    <lineage>
        <taxon>Bacteria</taxon>
        <taxon>Bacillati</taxon>
        <taxon>Bacillota</taxon>
        <taxon>Negativicutes</taxon>
        <taxon>Veillonellales</taxon>
        <taxon>Veillonellaceae</taxon>
        <taxon>Lucifera</taxon>
    </lineage>
</organism>